<sequence>MCLTTEALAVFLNLIIASSGMTMSEDRIIIHATDRDTHWVLAEGEWCTMAPQFDRFERVATLRQRTQ</sequence>
<proteinExistence type="predicted"/>
<dbReference type="AlphaFoldDB" id="A0A0P1EZD9"/>
<dbReference type="RefSeq" id="WP_058123478.1">
    <property type="nucleotide sequence ID" value="NZ_CYRX01000026.1"/>
</dbReference>
<dbReference type="Proteomes" id="UP000051298">
    <property type="component" value="Unassembled WGS sequence"/>
</dbReference>
<reference evidence="1 2" key="1">
    <citation type="submission" date="2015-09" db="EMBL/GenBank/DDBJ databases">
        <authorList>
            <consortium name="Swine Surveillance"/>
        </authorList>
    </citation>
    <scope>NUCLEOTIDE SEQUENCE [LARGE SCALE GENOMIC DNA]</scope>
    <source>
        <strain evidence="1 2">CECT 5294</strain>
    </source>
</reference>
<name>A0A0P1EZD9_9RHOB</name>
<dbReference type="EMBL" id="CYRX01000026">
    <property type="protein sequence ID" value="CUH60508.1"/>
    <property type="molecule type" value="Genomic_DNA"/>
</dbReference>
<evidence type="ECO:0000313" key="2">
    <source>
        <dbReference type="Proteomes" id="UP000051298"/>
    </source>
</evidence>
<evidence type="ECO:0000313" key="1">
    <source>
        <dbReference type="EMBL" id="CUH60508.1"/>
    </source>
</evidence>
<accession>A0A0P1EZD9</accession>
<organism evidence="1 2">
    <name type="scientific">Thalassobacter stenotrophicus</name>
    <dbReference type="NCBI Taxonomy" id="266809"/>
    <lineage>
        <taxon>Bacteria</taxon>
        <taxon>Pseudomonadati</taxon>
        <taxon>Pseudomonadota</taxon>
        <taxon>Alphaproteobacteria</taxon>
        <taxon>Rhodobacterales</taxon>
        <taxon>Roseobacteraceae</taxon>
        <taxon>Thalassobacter</taxon>
    </lineage>
</organism>
<gene>
    <name evidence="1" type="ORF">THS5294_01803</name>
</gene>
<protein>
    <submittedName>
        <fullName evidence="1">Uncharacterized protein</fullName>
    </submittedName>
</protein>
<dbReference type="eggNOG" id="ENOG5033EFT">
    <property type="taxonomic scope" value="Bacteria"/>
</dbReference>